<dbReference type="Gene3D" id="3.40.50.720">
    <property type="entry name" value="NAD(P)-binding Rossmann-like Domain"/>
    <property type="match status" value="1"/>
</dbReference>
<proteinExistence type="predicted"/>
<dbReference type="PANTHER" id="PTHR43162">
    <property type="match status" value="1"/>
</dbReference>
<keyword evidence="2" id="KW-0560">Oxidoreductase</keyword>
<evidence type="ECO:0000313" key="3">
    <source>
        <dbReference type="Proteomes" id="UP000231791"/>
    </source>
</evidence>
<geneLocation type="plasmid" evidence="3">
    <name>psa3239</name>
</geneLocation>
<dbReference type="PANTHER" id="PTHR43162:SF1">
    <property type="entry name" value="PRESTALK A DIFFERENTIATION PROTEIN A"/>
    <property type="match status" value="1"/>
</dbReference>
<dbReference type="GeneID" id="49388987"/>
<organism evidence="2 3">
    <name type="scientific">Streptomyces lavendulae subsp. lavendulae</name>
    <dbReference type="NCBI Taxonomy" id="58340"/>
    <lineage>
        <taxon>Bacteria</taxon>
        <taxon>Bacillati</taxon>
        <taxon>Actinomycetota</taxon>
        <taxon>Actinomycetes</taxon>
        <taxon>Kitasatosporales</taxon>
        <taxon>Streptomycetaceae</taxon>
        <taxon>Streptomyces</taxon>
    </lineage>
</organism>
<evidence type="ECO:0000259" key="1">
    <source>
        <dbReference type="Pfam" id="PF13460"/>
    </source>
</evidence>
<dbReference type="SUPFAM" id="SSF51735">
    <property type="entry name" value="NAD(P)-binding Rossmann-fold domains"/>
    <property type="match status" value="1"/>
</dbReference>
<dbReference type="AlphaFoldDB" id="A0A2K8PVH7"/>
<dbReference type="InterPro" id="IPR016040">
    <property type="entry name" value="NAD(P)-bd_dom"/>
</dbReference>
<keyword evidence="3" id="KW-1185">Reference proteome</keyword>
<dbReference type="EMBL" id="CP024986">
    <property type="protein sequence ID" value="ATZ29823.1"/>
    <property type="molecule type" value="Genomic_DNA"/>
</dbReference>
<dbReference type="RefSeq" id="WP_030240786.1">
    <property type="nucleotide sequence ID" value="NC_024970.2"/>
</dbReference>
<protein>
    <submittedName>
        <fullName evidence="2">NAD(P)H azoreductase</fullName>
        <ecNumber evidence="2">1.7.-.-</ecNumber>
    </submittedName>
</protein>
<evidence type="ECO:0000313" key="2">
    <source>
        <dbReference type="EMBL" id="ATZ29823.1"/>
    </source>
</evidence>
<dbReference type="InterPro" id="IPR036291">
    <property type="entry name" value="NAD(P)-bd_dom_sf"/>
</dbReference>
<dbReference type="Proteomes" id="UP000231791">
    <property type="component" value="Plasmid pSA3239"/>
</dbReference>
<dbReference type="GO" id="GO:0016491">
    <property type="term" value="F:oxidoreductase activity"/>
    <property type="evidence" value="ECO:0007669"/>
    <property type="project" value="UniProtKB-KW"/>
</dbReference>
<dbReference type="EC" id="1.7.-.-" evidence="2"/>
<dbReference type="Gene3D" id="3.90.25.10">
    <property type="entry name" value="UDP-galactose 4-epimerase, domain 1"/>
    <property type="match status" value="1"/>
</dbReference>
<sequence length="282" mass="29866">MILVTGATGTVGREVLGRIGPGPAVRAMARQPERVVAGRGTVEAVHGDYDDPGSLARAVRGVDTAFLVTSRVGRDDDERFLAAARSAGVRHVVKLSAAAVEDGGADDLITRWQRGNEEALRGSGMEWTLLRPRSFMSNALSWTGAVRAEGVVRGLYGTSPNACVDPGDIAEVAVRAFGEPGHTGRVHTLTGPEALSAVEQTAQLSVLLGRPLRFEEWDPEQARAVWGARYPEAVAEALLQSAERQRAGAKAGVGSTVADVVGRPARSFREWAGEHLTAFGPR</sequence>
<dbReference type="InterPro" id="IPR051604">
    <property type="entry name" value="Ergot_Alk_Oxidoreductase"/>
</dbReference>
<dbReference type="OrthoDB" id="116343at2"/>
<reference evidence="2 3" key="1">
    <citation type="submission" date="2017-11" db="EMBL/GenBank/DDBJ databases">
        <title>Complete genome sequence of Streptomyces lavendulae subsp. lavendulae CCM 3239 (formerly 'Streptomyces aureofaciens CCM 3239'), the producer of the angucycline-type antibiotic auricin.</title>
        <authorList>
            <person name="Busche T."/>
            <person name="Novakova R."/>
            <person name="Al'Dilaimi A."/>
            <person name="Homerova D."/>
            <person name="Feckova L."/>
            <person name="Rezuchova B."/>
            <person name="Mingyar E."/>
            <person name="Csolleiova D."/>
            <person name="Bekeova C."/>
            <person name="Winkler A."/>
            <person name="Sevcikova B."/>
            <person name="Kalinowski J."/>
            <person name="Kormanec J."/>
            <person name="Ruckert C."/>
        </authorList>
    </citation>
    <scope>NUCLEOTIDE SEQUENCE [LARGE SCALE GENOMIC DNA]</scope>
    <source>
        <strain evidence="2 3">CCM 3239</strain>
        <plasmid evidence="3">Plasmid psa3239</plasmid>
    </source>
</reference>
<name>A0A2K8PVH7_STRLA</name>
<feature type="domain" description="NAD(P)-binding" evidence="1">
    <location>
        <begin position="6"/>
        <end position="179"/>
    </location>
</feature>
<gene>
    <name evidence="2" type="primary">azoB6</name>
    <name evidence="2" type="ORF">SLAV_40305</name>
</gene>
<dbReference type="KEGG" id="slx:SLAV_40305"/>
<accession>A0A2K8PVH7</accession>
<dbReference type="Pfam" id="PF13460">
    <property type="entry name" value="NAD_binding_10"/>
    <property type="match status" value="1"/>
</dbReference>
<keyword evidence="2" id="KW-0614">Plasmid</keyword>